<evidence type="ECO:0000313" key="1">
    <source>
        <dbReference type="Proteomes" id="UP000887569"/>
    </source>
</evidence>
<accession>A0A915BYR1</accession>
<keyword evidence="1" id="KW-1185">Reference proteome</keyword>
<evidence type="ECO:0000313" key="3">
    <source>
        <dbReference type="WBParaSite" id="PgR070_g049_t06"/>
    </source>
</evidence>
<evidence type="ECO:0000313" key="2">
    <source>
        <dbReference type="WBParaSite" id="PgR070_g049_t02"/>
    </source>
</evidence>
<proteinExistence type="predicted"/>
<name>A0A915BYR1_PARUN</name>
<dbReference type="WBParaSite" id="PgR070_g049_t02">
    <property type="protein sequence ID" value="PgR070_g049_t02"/>
    <property type="gene ID" value="PgR070_g049"/>
</dbReference>
<sequence>MIEAERKLPISMEADICVRRYTFASICGRSTRVMLKTSPLYNVQWRIITPMKIVEKKQLDVVRVNAELMLSPKEALLAERWRMKWITVVLRMSHGAHNAVIQRIIAPSQLHIEMITANVARVRRFNTVRWVAPIQVGVRRIICTSFFIEIICAIISFEKKKAKVDLICRI</sequence>
<dbReference type="Proteomes" id="UP000887569">
    <property type="component" value="Unplaced"/>
</dbReference>
<dbReference type="AlphaFoldDB" id="A0A915BYR1"/>
<protein>
    <submittedName>
        <fullName evidence="2 3">AN1-type domain-containing protein</fullName>
    </submittedName>
</protein>
<organism evidence="1 2">
    <name type="scientific">Parascaris univalens</name>
    <name type="common">Nematode worm</name>
    <dbReference type="NCBI Taxonomy" id="6257"/>
    <lineage>
        <taxon>Eukaryota</taxon>
        <taxon>Metazoa</taxon>
        <taxon>Ecdysozoa</taxon>
        <taxon>Nematoda</taxon>
        <taxon>Chromadorea</taxon>
        <taxon>Rhabditida</taxon>
        <taxon>Spirurina</taxon>
        <taxon>Ascaridomorpha</taxon>
        <taxon>Ascaridoidea</taxon>
        <taxon>Ascarididae</taxon>
        <taxon>Parascaris</taxon>
    </lineage>
</organism>
<dbReference type="WBParaSite" id="PgR070_g049_t06">
    <property type="protein sequence ID" value="PgR070_g049_t06"/>
    <property type="gene ID" value="PgR070_g049"/>
</dbReference>
<reference evidence="2 3" key="1">
    <citation type="submission" date="2022-11" db="UniProtKB">
        <authorList>
            <consortium name="WormBaseParasite"/>
        </authorList>
    </citation>
    <scope>IDENTIFICATION</scope>
</reference>